<proteinExistence type="predicted"/>
<dbReference type="EMBL" id="OJIN01000066">
    <property type="protein sequence ID" value="SPD72888.1"/>
    <property type="molecule type" value="Genomic_DNA"/>
</dbReference>
<organism evidence="1">
    <name type="scientific">uncultured Desulfobacterium sp</name>
    <dbReference type="NCBI Taxonomy" id="201089"/>
    <lineage>
        <taxon>Bacteria</taxon>
        <taxon>Pseudomonadati</taxon>
        <taxon>Thermodesulfobacteriota</taxon>
        <taxon>Desulfobacteria</taxon>
        <taxon>Desulfobacterales</taxon>
        <taxon>Desulfobacteriaceae</taxon>
        <taxon>Desulfobacterium</taxon>
        <taxon>environmental samples</taxon>
    </lineage>
</organism>
<dbReference type="AlphaFoldDB" id="A0A445MTV1"/>
<name>A0A445MTV1_9BACT</name>
<accession>A0A445MTV1</accession>
<evidence type="ECO:0000313" key="1">
    <source>
        <dbReference type="EMBL" id="SPD72888.1"/>
    </source>
</evidence>
<protein>
    <submittedName>
        <fullName evidence="1">Uncharacterized protein</fullName>
    </submittedName>
</protein>
<reference evidence="1" key="1">
    <citation type="submission" date="2018-01" db="EMBL/GenBank/DDBJ databases">
        <authorList>
            <person name="Regsiter A."/>
            <person name="William W."/>
        </authorList>
    </citation>
    <scope>NUCLEOTIDE SEQUENCE</scope>
    <source>
        <strain evidence="1">TRIP AH-1</strain>
    </source>
</reference>
<gene>
    <name evidence="1" type="ORF">PITCH_A1580043</name>
</gene>
<sequence>MIPFKDNRECCWPLVRFIKRGKFLSDRAQDFRKIDVNPTCTERDQLRKSLWEVIYEH</sequence>